<dbReference type="Pfam" id="PF13127">
    <property type="entry name" value="DUF3955"/>
    <property type="match status" value="1"/>
</dbReference>
<sequence length="71" mass="8254">MKKNILYSIPFLIAIGCLVIFNIIGSEIAADGTLIEPFFLIPTFWLFSFIGILALIFRFMLFLFKKKHIRQ</sequence>
<evidence type="ECO:0000313" key="4">
    <source>
        <dbReference type="Proteomes" id="UP000034407"/>
    </source>
</evidence>
<dbReference type="PROSITE" id="PS51257">
    <property type="entry name" value="PROKAR_LIPOPROTEIN"/>
    <property type="match status" value="1"/>
</dbReference>
<dbReference type="InterPro" id="IPR025016">
    <property type="entry name" value="DUF3955"/>
</dbReference>
<dbReference type="RefSeq" id="WP_046822159.1">
    <property type="nucleotide sequence ID" value="NZ_JBCLWQ010000005.1"/>
</dbReference>
<feature type="transmembrane region" description="Helical" evidence="1">
    <location>
        <begin position="5"/>
        <end position="24"/>
    </location>
</feature>
<protein>
    <submittedName>
        <fullName evidence="3">Group-specific protein</fullName>
    </submittedName>
</protein>
<reference evidence="3 4" key="1">
    <citation type="submission" date="2015-04" db="EMBL/GenBank/DDBJ databases">
        <title>Microcin producing Clostridium sp. JC272T.</title>
        <authorList>
            <person name="Jyothsna T."/>
            <person name="Sasikala C."/>
            <person name="Ramana C."/>
        </authorList>
    </citation>
    <scope>NUCLEOTIDE SEQUENCE [LARGE SCALE GENOMIC DNA]</scope>
    <source>
        <strain evidence="3 4">JC272</strain>
    </source>
</reference>
<evidence type="ECO:0000256" key="1">
    <source>
        <dbReference type="SAM" id="Phobius"/>
    </source>
</evidence>
<proteinExistence type="predicted"/>
<keyword evidence="4" id="KW-1185">Reference proteome</keyword>
<comment type="caution">
    <text evidence="3">The sequence shown here is derived from an EMBL/GenBank/DDBJ whole genome shotgun (WGS) entry which is preliminary data.</text>
</comment>
<dbReference type="OrthoDB" id="6194834at2"/>
<organism evidence="3 4">
    <name type="scientific">Paraclostridium benzoelyticum</name>
    <dbReference type="NCBI Taxonomy" id="1629550"/>
    <lineage>
        <taxon>Bacteria</taxon>
        <taxon>Bacillati</taxon>
        <taxon>Bacillota</taxon>
        <taxon>Clostridia</taxon>
        <taxon>Peptostreptococcales</taxon>
        <taxon>Peptostreptococcaceae</taxon>
        <taxon>Paraclostridium</taxon>
    </lineage>
</organism>
<dbReference type="AlphaFoldDB" id="A0A0M3DIV1"/>
<gene>
    <name evidence="3" type="ORF">VN21_04030</name>
</gene>
<keyword evidence="1" id="KW-1133">Transmembrane helix</keyword>
<evidence type="ECO:0000313" key="3">
    <source>
        <dbReference type="EMBL" id="KKY02288.1"/>
    </source>
</evidence>
<dbReference type="Proteomes" id="UP000034407">
    <property type="component" value="Unassembled WGS sequence"/>
</dbReference>
<evidence type="ECO:0000259" key="2">
    <source>
        <dbReference type="Pfam" id="PF13127"/>
    </source>
</evidence>
<feature type="transmembrane region" description="Helical" evidence="1">
    <location>
        <begin position="44"/>
        <end position="64"/>
    </location>
</feature>
<dbReference type="PATRIC" id="fig|1629550.3.peg.3505"/>
<dbReference type="EMBL" id="LBBT01000087">
    <property type="protein sequence ID" value="KKY02288.1"/>
    <property type="molecule type" value="Genomic_DNA"/>
</dbReference>
<keyword evidence="1" id="KW-0472">Membrane</keyword>
<feature type="domain" description="DUF3955" evidence="2">
    <location>
        <begin position="7"/>
        <end position="59"/>
    </location>
</feature>
<accession>A0A0M3DIV1</accession>
<keyword evidence="1" id="KW-0812">Transmembrane</keyword>
<name>A0A0M3DIV1_9FIRM</name>